<keyword evidence="6 11" id="KW-0812">Transmembrane</keyword>
<evidence type="ECO:0000313" key="13">
    <source>
        <dbReference type="Proteomes" id="UP000058636"/>
    </source>
</evidence>
<dbReference type="PATRIC" id="fig|93930.3.peg.510"/>
<keyword evidence="3" id="KW-0813">Transport</keyword>
<dbReference type="InterPro" id="IPR001851">
    <property type="entry name" value="ABC_transp_permease"/>
</dbReference>
<feature type="transmembrane region" description="Helical" evidence="11">
    <location>
        <begin position="259"/>
        <end position="282"/>
    </location>
</feature>
<dbReference type="EMBL" id="LGFG01000163">
    <property type="protein sequence ID" value="KUK22437.1"/>
    <property type="molecule type" value="Genomic_DNA"/>
</dbReference>
<gene>
    <name evidence="12" type="ORF">XD57_1465</name>
</gene>
<evidence type="ECO:0000256" key="3">
    <source>
        <dbReference type="ARBA" id="ARBA00022448"/>
    </source>
</evidence>
<accession>A0A101EPC7</accession>
<feature type="transmembrane region" description="Helical" evidence="11">
    <location>
        <begin position="288"/>
        <end position="305"/>
    </location>
</feature>
<evidence type="ECO:0000256" key="2">
    <source>
        <dbReference type="ARBA" id="ARBA00011262"/>
    </source>
</evidence>
<comment type="subunit">
    <text evidence="2">The complex is composed of two ATP-binding proteins (LsrA), two transmembrane proteins (LsrC and LsrD) and a solute-binding protein (LsrB).</text>
</comment>
<evidence type="ECO:0000256" key="10">
    <source>
        <dbReference type="ARBA" id="ARBA00039382"/>
    </source>
</evidence>
<sequence length="310" mass="34196">MKREYFLIFAIVTLACVVNFINSNFLSFRTIKTIIENFAVYLPVIIGTALVIISGQIDLSVGSILAVSAITSAQLARAGIPYPLVVLWSLGIGFFLGTVNGWLTIKFKLPAMIVTLAMMNVWRGFILWWTKGYWITDVPTVWRFFGDTKILEFPLSTWVAFVIAVVMMILIRKKAFFRYIYAVGSNRSATQFWGISNTKVTFWVLTLNGLMAGISAILSASRYFFIPSNIGTNLELTAIASVVVGGVRITGGRGSLEGAILGSLLLTTVSSSLVFLGIDAIWDDAFKGLIILLTVLADSLIFSKIRREEM</sequence>
<organism evidence="12 13">
    <name type="scientific">Thermotoga petrophila</name>
    <dbReference type="NCBI Taxonomy" id="93929"/>
    <lineage>
        <taxon>Bacteria</taxon>
        <taxon>Thermotogati</taxon>
        <taxon>Thermotogota</taxon>
        <taxon>Thermotogae</taxon>
        <taxon>Thermotogales</taxon>
        <taxon>Thermotogaceae</taxon>
        <taxon>Thermotoga</taxon>
    </lineage>
</organism>
<comment type="subcellular location">
    <subcellularLocation>
        <location evidence="1">Cell membrane</location>
        <topology evidence="1">Multi-pass membrane protein</topology>
    </subcellularLocation>
</comment>
<evidence type="ECO:0000256" key="11">
    <source>
        <dbReference type="SAM" id="Phobius"/>
    </source>
</evidence>
<keyword evidence="5" id="KW-0997">Cell inner membrane</keyword>
<protein>
    <recommendedName>
        <fullName evidence="10">Autoinducer 2 import system permease protein LsrC</fullName>
    </recommendedName>
</protein>
<dbReference type="PANTHER" id="PTHR32196:SF29">
    <property type="entry name" value="AUTOINDUCER 2 IMPORT SYSTEM PERMEASE PROTEIN LSRC"/>
    <property type="match status" value="1"/>
</dbReference>
<dbReference type="CDD" id="cd06579">
    <property type="entry name" value="TM_PBP1_transp_AraH_like"/>
    <property type="match status" value="1"/>
</dbReference>
<dbReference type="AlphaFoldDB" id="A0A101EPC7"/>
<evidence type="ECO:0000256" key="8">
    <source>
        <dbReference type="ARBA" id="ARBA00023136"/>
    </source>
</evidence>
<dbReference type="GO" id="GO:0005886">
    <property type="term" value="C:plasma membrane"/>
    <property type="evidence" value="ECO:0007669"/>
    <property type="project" value="UniProtKB-SubCell"/>
</dbReference>
<evidence type="ECO:0000256" key="7">
    <source>
        <dbReference type="ARBA" id="ARBA00022989"/>
    </source>
</evidence>
<feature type="transmembrane region" description="Helical" evidence="11">
    <location>
        <begin position="38"/>
        <end position="59"/>
    </location>
</feature>
<proteinExistence type="predicted"/>
<dbReference type="Proteomes" id="UP000058636">
    <property type="component" value="Unassembled WGS sequence"/>
</dbReference>
<comment type="caution">
    <text evidence="12">The sequence shown here is derived from an EMBL/GenBank/DDBJ whole genome shotgun (WGS) entry which is preliminary data.</text>
</comment>
<feature type="transmembrane region" description="Helical" evidence="11">
    <location>
        <begin position="200"/>
        <end position="218"/>
    </location>
</feature>
<dbReference type="GO" id="GO:0022857">
    <property type="term" value="F:transmembrane transporter activity"/>
    <property type="evidence" value="ECO:0007669"/>
    <property type="project" value="InterPro"/>
</dbReference>
<comment type="function">
    <text evidence="9">Part of the ABC transporter complex LsrABCD involved in autoinducer 2 (AI-2) import. Probably responsible for the translocation of the substrate across the membrane.</text>
</comment>
<evidence type="ECO:0000256" key="6">
    <source>
        <dbReference type="ARBA" id="ARBA00022692"/>
    </source>
</evidence>
<keyword evidence="4" id="KW-1003">Cell membrane</keyword>
<feature type="transmembrane region" description="Helical" evidence="11">
    <location>
        <begin position="79"/>
        <end position="99"/>
    </location>
</feature>
<feature type="transmembrane region" description="Helical" evidence="11">
    <location>
        <begin position="6"/>
        <end position="26"/>
    </location>
</feature>
<evidence type="ECO:0000256" key="9">
    <source>
        <dbReference type="ARBA" id="ARBA00025439"/>
    </source>
</evidence>
<dbReference type="PANTHER" id="PTHR32196">
    <property type="entry name" value="ABC TRANSPORTER PERMEASE PROTEIN YPHD-RELATED-RELATED"/>
    <property type="match status" value="1"/>
</dbReference>
<evidence type="ECO:0000256" key="1">
    <source>
        <dbReference type="ARBA" id="ARBA00004651"/>
    </source>
</evidence>
<feature type="transmembrane region" description="Helical" evidence="11">
    <location>
        <begin position="224"/>
        <end position="247"/>
    </location>
</feature>
<keyword evidence="7 11" id="KW-1133">Transmembrane helix</keyword>
<reference evidence="12 13" key="1">
    <citation type="journal article" date="2015" name="MBio">
        <title>Genome-Resolved Metagenomic Analysis Reveals Roles for Candidate Phyla and Other Microbial Community Members in Biogeochemical Transformations in Oil Reservoirs.</title>
        <authorList>
            <person name="Hu P."/>
            <person name="Tom L."/>
            <person name="Singh A."/>
            <person name="Thomas B.C."/>
            <person name="Baker B.J."/>
            <person name="Piceno Y.M."/>
            <person name="Andersen G.L."/>
            <person name="Banfield J.F."/>
        </authorList>
    </citation>
    <scope>NUCLEOTIDE SEQUENCE [LARGE SCALE GENOMIC DNA]</scope>
    <source>
        <strain evidence="12">46_26</strain>
    </source>
</reference>
<keyword evidence="8 11" id="KW-0472">Membrane</keyword>
<name>A0A101EPC7_9THEM</name>
<evidence type="ECO:0000256" key="4">
    <source>
        <dbReference type="ARBA" id="ARBA00022475"/>
    </source>
</evidence>
<dbReference type="PROSITE" id="PS51257">
    <property type="entry name" value="PROKAR_LIPOPROTEIN"/>
    <property type="match status" value="1"/>
</dbReference>
<feature type="transmembrane region" description="Helical" evidence="11">
    <location>
        <begin position="111"/>
        <end position="130"/>
    </location>
</feature>
<evidence type="ECO:0000313" key="12">
    <source>
        <dbReference type="EMBL" id="KUK22437.1"/>
    </source>
</evidence>
<dbReference type="Pfam" id="PF02653">
    <property type="entry name" value="BPD_transp_2"/>
    <property type="match status" value="1"/>
</dbReference>
<feature type="transmembrane region" description="Helical" evidence="11">
    <location>
        <begin position="150"/>
        <end position="171"/>
    </location>
</feature>
<evidence type="ECO:0000256" key="5">
    <source>
        <dbReference type="ARBA" id="ARBA00022519"/>
    </source>
</evidence>